<gene>
    <name evidence="1" type="ORF">DFP90_11332</name>
</gene>
<evidence type="ECO:0000313" key="2">
    <source>
        <dbReference type="Proteomes" id="UP000256845"/>
    </source>
</evidence>
<name>A0A3D9H5P4_9PROT</name>
<dbReference type="AlphaFoldDB" id="A0A3D9H5P4"/>
<protein>
    <submittedName>
        <fullName evidence="1">Uncharacterized protein</fullName>
    </submittedName>
</protein>
<sequence length="372" mass="42112">MENPIVAEDIALPPTFAHRGVSLSLTTRVVYFARVRVTEEGVREALLPGLSGSRGTYVVPWPAFPEVISLSLHDRSLLEKLDRVRRPNPFNIRDICLLLQKEGFDGPVAAKRAARLIMEDEETATMTHLSLIVEALKQLAGDATRNMSLVDLIRPGALDRAKNGLSSFAREANASPGDVIKRLETWGQLALSLGTPDGSRKGFLARRIQGLGDLIQDLNEWMAEEPAYTASMAMQIADAAAMTRRFALKEVKAAMGRANRMEEMLINWRDQEDEIRKEIDRISWILDGWERILTLWEEVWGDTRSRQRAVVATLVQSLPILPEEVLNPEQKHVWHEYRRQQRIWSDSATMVRKENVDKELLDKLDGMQVEEG</sequence>
<dbReference type="EMBL" id="QRDW01000013">
    <property type="protein sequence ID" value="RED44827.1"/>
    <property type="molecule type" value="Genomic_DNA"/>
</dbReference>
<comment type="caution">
    <text evidence="1">The sequence shown here is derived from an EMBL/GenBank/DDBJ whole genome shotgun (WGS) entry which is preliminary data.</text>
</comment>
<evidence type="ECO:0000313" key="1">
    <source>
        <dbReference type="EMBL" id="RED44827.1"/>
    </source>
</evidence>
<dbReference type="Proteomes" id="UP000256845">
    <property type="component" value="Unassembled WGS sequence"/>
</dbReference>
<keyword evidence="2" id="KW-1185">Reference proteome</keyword>
<accession>A0A3D9H5P4</accession>
<dbReference type="OrthoDB" id="7285430at2"/>
<organism evidence="1 2">
    <name type="scientific">Aestuariispira insulae</name>
    <dbReference type="NCBI Taxonomy" id="1461337"/>
    <lineage>
        <taxon>Bacteria</taxon>
        <taxon>Pseudomonadati</taxon>
        <taxon>Pseudomonadota</taxon>
        <taxon>Alphaproteobacteria</taxon>
        <taxon>Rhodospirillales</taxon>
        <taxon>Kiloniellaceae</taxon>
        <taxon>Aestuariispira</taxon>
    </lineage>
</organism>
<proteinExistence type="predicted"/>
<reference evidence="1 2" key="1">
    <citation type="submission" date="2018-07" db="EMBL/GenBank/DDBJ databases">
        <title>Genomic Encyclopedia of Type Strains, Phase III (KMG-III): the genomes of soil and plant-associated and newly described type strains.</title>
        <authorList>
            <person name="Whitman W."/>
        </authorList>
    </citation>
    <scope>NUCLEOTIDE SEQUENCE [LARGE SCALE GENOMIC DNA]</scope>
    <source>
        <strain evidence="1 2">CECT 8488</strain>
    </source>
</reference>
<dbReference type="RefSeq" id="WP_115938811.1">
    <property type="nucleotide sequence ID" value="NZ_QRDW01000013.1"/>
</dbReference>